<dbReference type="AlphaFoldDB" id="A0A1D1Z553"/>
<accession>A0A1D1Z553</accession>
<feature type="non-terminal residue" evidence="2">
    <location>
        <position position="1"/>
    </location>
</feature>
<sequence length="106" mass="11453">STGTRTGTAAATTTGPPGGRRSRGRTPSSRPPKSSGSEEARKMLTWGGEWKGKMRRTDSISSLLPVSRGGEQAKSDGRLKTATELDEQIDQRVRGFDLRRLLLPPC</sequence>
<gene>
    <name evidence="2" type="primary">Mb2594</name>
    <name evidence="2" type="ORF">g.172689</name>
</gene>
<evidence type="ECO:0000313" key="2">
    <source>
        <dbReference type="EMBL" id="JAT62043.1"/>
    </source>
</evidence>
<feature type="region of interest" description="Disordered" evidence="1">
    <location>
        <begin position="1"/>
        <end position="82"/>
    </location>
</feature>
<evidence type="ECO:0000256" key="1">
    <source>
        <dbReference type="SAM" id="MobiDB-lite"/>
    </source>
</evidence>
<organism evidence="2">
    <name type="scientific">Anthurium amnicola</name>
    <dbReference type="NCBI Taxonomy" id="1678845"/>
    <lineage>
        <taxon>Eukaryota</taxon>
        <taxon>Viridiplantae</taxon>
        <taxon>Streptophyta</taxon>
        <taxon>Embryophyta</taxon>
        <taxon>Tracheophyta</taxon>
        <taxon>Spermatophyta</taxon>
        <taxon>Magnoliopsida</taxon>
        <taxon>Liliopsida</taxon>
        <taxon>Araceae</taxon>
        <taxon>Pothoideae</taxon>
        <taxon>Potheae</taxon>
        <taxon>Anthurium</taxon>
    </lineage>
</organism>
<feature type="compositionally biased region" description="Basic and acidic residues" evidence="1">
    <location>
        <begin position="71"/>
        <end position="82"/>
    </location>
</feature>
<name>A0A1D1Z553_9ARAE</name>
<proteinExistence type="predicted"/>
<feature type="compositionally biased region" description="Low complexity" evidence="1">
    <location>
        <begin position="25"/>
        <end position="35"/>
    </location>
</feature>
<reference evidence="2" key="1">
    <citation type="submission" date="2015-07" db="EMBL/GenBank/DDBJ databases">
        <title>Transcriptome Assembly of Anthurium amnicola.</title>
        <authorList>
            <person name="Suzuki J."/>
        </authorList>
    </citation>
    <scope>NUCLEOTIDE SEQUENCE</scope>
</reference>
<protein>
    <submittedName>
        <fullName evidence="2">Putative NTE family protein Mb2594</fullName>
    </submittedName>
</protein>
<dbReference type="EMBL" id="GDJX01005893">
    <property type="protein sequence ID" value="JAT62043.1"/>
    <property type="molecule type" value="Transcribed_RNA"/>
</dbReference>
<feature type="compositionally biased region" description="Low complexity" evidence="1">
    <location>
        <begin position="1"/>
        <end position="15"/>
    </location>
</feature>